<comment type="caution">
    <text evidence="1">The sequence shown here is derived from an EMBL/GenBank/DDBJ whole genome shotgun (WGS) entry which is preliminary data.</text>
</comment>
<keyword evidence="2" id="KW-1185">Reference proteome</keyword>
<dbReference type="EMBL" id="JAHKKG010000019">
    <property type="protein sequence ID" value="MBU2670351.1"/>
    <property type="molecule type" value="Genomic_DNA"/>
</dbReference>
<dbReference type="Proteomes" id="UP001519654">
    <property type="component" value="Unassembled WGS sequence"/>
</dbReference>
<name>A0ABS5Z477_9ACTN</name>
<dbReference type="InterPro" id="IPR045592">
    <property type="entry name" value="DUF6461"/>
</dbReference>
<sequence>MVTGDALATFVAAAMPHFVERVPAAPARVLGRLGASGRPESAPFPEDAFPYVAFESFAPDDPAALVALDRVGRLTSERLLGALELAIGAYPWGEAPDLLDGIPGPPDEFGYFSVSGGHEQSEAWTAASLLDRLRPGLVDRTADLVRELAAHPGITPLLAVPADVVDEDAIAAAHGAAFLGLSVAVAGAVAYRSGLSALADPAAASVGMAAGVAAVLLGESSMPPRYAEAALAKRRAEYVPFVFSSAYAAVAGHRFGLVEHGLPETVDFRTNGLAAVTDGGVVIRTGVAEGQVEIEMNMLDGPPDEIDAGWEEVVDVSWHATEGGASVSGPYDDDLGPRHITPPWPGDYRVRVHARGRDDDADESYKISVWSGPAEPERVHRRTDRLGHRLRGEVEPVRVPRPEQAYRWIRRSSLVEAATVTVVTGSTREQVLRAFGADPARPQPFGDIQRELDEEFDYGVGPWVTVLETGGAVLVVEFNGYEGAESRVLEAASSGGRAASMYWNVNAVTRHSFAERGRLLATFEHPEEEDLPPEVSAALAGLDFERMGEFAERGLVGVERFTGHGITQADLARIEEAGLGYRVVS</sequence>
<proteinExistence type="predicted"/>
<reference evidence="1 2" key="1">
    <citation type="submission" date="2021-06" db="EMBL/GenBank/DDBJ databases">
        <title>Actinoplanes lichenicola sp. nov., and Actinoplanes ovalisporus sp. nov., isolated from lichen in Thailand.</title>
        <authorList>
            <person name="Saeng-In P."/>
            <person name="Kanchanasin P."/>
            <person name="Yuki M."/>
            <person name="Kudo T."/>
            <person name="Ohkuma M."/>
            <person name="Phongsopitanun W."/>
            <person name="Tanasupawat S."/>
        </authorList>
    </citation>
    <scope>NUCLEOTIDE SEQUENCE [LARGE SCALE GENOMIC DNA]</scope>
    <source>
        <strain evidence="1 2">NBRC 110975</strain>
    </source>
</reference>
<dbReference type="RefSeq" id="WP_215795576.1">
    <property type="nucleotide sequence ID" value="NZ_JAHKKG010000019.1"/>
</dbReference>
<dbReference type="Pfam" id="PF20062">
    <property type="entry name" value="DUF6461"/>
    <property type="match status" value="1"/>
</dbReference>
<organism evidence="1 2">
    <name type="scientific">Paractinoplanes bogorensis</name>
    <dbReference type="NCBI Taxonomy" id="1610840"/>
    <lineage>
        <taxon>Bacteria</taxon>
        <taxon>Bacillati</taxon>
        <taxon>Actinomycetota</taxon>
        <taxon>Actinomycetes</taxon>
        <taxon>Micromonosporales</taxon>
        <taxon>Micromonosporaceae</taxon>
        <taxon>Paractinoplanes</taxon>
    </lineage>
</organism>
<evidence type="ECO:0000313" key="1">
    <source>
        <dbReference type="EMBL" id="MBU2670351.1"/>
    </source>
</evidence>
<evidence type="ECO:0000313" key="2">
    <source>
        <dbReference type="Proteomes" id="UP001519654"/>
    </source>
</evidence>
<protein>
    <submittedName>
        <fullName evidence="1">Uncharacterized protein</fullName>
    </submittedName>
</protein>
<gene>
    <name evidence="1" type="ORF">KOI35_43305</name>
</gene>
<accession>A0ABS5Z477</accession>